<dbReference type="GO" id="GO:0008270">
    <property type="term" value="F:zinc ion binding"/>
    <property type="evidence" value="ECO:0007669"/>
    <property type="project" value="UniProtKB-KW"/>
</dbReference>
<evidence type="ECO:0000259" key="13">
    <source>
        <dbReference type="PROSITE" id="PS51024"/>
    </source>
</evidence>
<dbReference type="Pfam" id="PF02820">
    <property type="entry name" value="MBT"/>
    <property type="match status" value="3"/>
</dbReference>
<name>A0AAN9V2C5_9ORTH</name>
<feature type="compositionally biased region" description="Basic residues" evidence="12">
    <location>
        <begin position="572"/>
        <end position="602"/>
    </location>
</feature>
<gene>
    <name evidence="14" type="ORF">R5R35_003866</name>
</gene>
<evidence type="ECO:0000256" key="12">
    <source>
        <dbReference type="SAM" id="MobiDB-lite"/>
    </source>
</evidence>
<dbReference type="EMBL" id="JAZDUA010000648">
    <property type="protein sequence ID" value="KAK7790286.1"/>
    <property type="molecule type" value="Genomic_DNA"/>
</dbReference>
<evidence type="ECO:0000256" key="8">
    <source>
        <dbReference type="ARBA" id="ARBA00023163"/>
    </source>
</evidence>
<dbReference type="GO" id="GO:0042393">
    <property type="term" value="F:histone binding"/>
    <property type="evidence" value="ECO:0007669"/>
    <property type="project" value="TreeGrafter"/>
</dbReference>
<dbReference type="PROSITE" id="PS51079">
    <property type="entry name" value="MBT"/>
    <property type="match status" value="2"/>
</dbReference>
<sequence>MDMTPRDDGIMWMNDMFISTDPSNMMMDNRSDFFTDSPNSLDEVRSRMPLDMVDEYMMLNESDSYCGSSPPLMSSMGTQTIPPPAPPSRKIKPVKHPGLKLKTPIAYQKDSDPNIIPIEKDGMAICEKCGAIGVKHAFYTKERRFCSLLCAREYTDMERRGEAIPKPYPVFNLSDSGGNAPQQPPASTEDPPSPSTKLARPAPAHTYEWKGQLSEPGFVAAPVSCFKHAPMADSWDNVTVGMKVEVENTDCDDFSESFPDSFWVATVLQIAGYHALLRYEGFGQNCSKDFWVNLCSSAVHPVGWCATRGKPLIPPKTIEDKYKDWKEFLVKRLTGARTLPFNFSARVAESLTSRFSCGMNLEVVDKNRISRVKVATIRNIVGKRLHVMYYNAEPDDSGFWCHEDSPLIHPVGWARRVGQAIAAPRGYLERCEAGQLGHEDAWPALFCEPPPQPPPQPQPPPSAAFREGMKLEAVDPLNLSSICVATVMKVLNEGYIMVRIDSYDEGRVGRRLVLLPRQQPVHLPGGLLPAARHRADAAQGLRRGRVRVGGVPGGDGRGGGAARALLARRAGARLRGGRAPRSRRHHGPAPRLRRHRLARRRPPAQGSF</sequence>
<keyword evidence="9" id="KW-0539">Nucleus</keyword>
<dbReference type="GO" id="GO:0005634">
    <property type="term" value="C:nucleus"/>
    <property type="evidence" value="ECO:0007669"/>
    <property type="project" value="UniProtKB-SubCell"/>
</dbReference>
<keyword evidence="6" id="KW-0156">Chromatin regulator</keyword>
<evidence type="ECO:0000256" key="7">
    <source>
        <dbReference type="ARBA" id="ARBA00023015"/>
    </source>
</evidence>
<evidence type="ECO:0000256" key="5">
    <source>
        <dbReference type="ARBA" id="ARBA00022833"/>
    </source>
</evidence>
<dbReference type="InterPro" id="IPR004092">
    <property type="entry name" value="Mbt"/>
</dbReference>
<dbReference type="Gene3D" id="2.30.30.140">
    <property type="match status" value="3"/>
</dbReference>
<feature type="repeat" description="MBT" evidence="11">
    <location>
        <begin position="207"/>
        <end position="315"/>
    </location>
</feature>
<keyword evidence="5" id="KW-0862">Zinc</keyword>
<dbReference type="InterPro" id="IPR012313">
    <property type="entry name" value="Znf_FCS"/>
</dbReference>
<dbReference type="Proteomes" id="UP001378592">
    <property type="component" value="Unassembled WGS sequence"/>
</dbReference>
<evidence type="ECO:0000256" key="4">
    <source>
        <dbReference type="ARBA" id="ARBA00022771"/>
    </source>
</evidence>
<dbReference type="SMART" id="SM00561">
    <property type="entry name" value="MBT"/>
    <property type="match status" value="3"/>
</dbReference>
<evidence type="ECO:0000256" key="3">
    <source>
        <dbReference type="ARBA" id="ARBA00022737"/>
    </source>
</evidence>
<protein>
    <recommendedName>
        <fullName evidence="13">FCS-type domain-containing protein</fullName>
    </recommendedName>
</protein>
<dbReference type="SUPFAM" id="SSF63748">
    <property type="entry name" value="Tudor/PWWP/MBT"/>
    <property type="match status" value="3"/>
</dbReference>
<evidence type="ECO:0000256" key="2">
    <source>
        <dbReference type="ARBA" id="ARBA00022723"/>
    </source>
</evidence>
<keyword evidence="3" id="KW-0677">Repeat</keyword>
<dbReference type="InterPro" id="IPR038603">
    <property type="entry name" value="Znf_FCS_sf"/>
</dbReference>
<reference evidence="14 15" key="1">
    <citation type="submission" date="2024-03" db="EMBL/GenBank/DDBJ databases">
        <title>The genome assembly and annotation of the cricket Gryllus longicercus Weissman &amp; Gray.</title>
        <authorList>
            <person name="Szrajer S."/>
            <person name="Gray D."/>
            <person name="Ylla G."/>
        </authorList>
    </citation>
    <scope>NUCLEOTIDE SEQUENCE [LARGE SCALE GENOMIC DNA]</scope>
    <source>
        <strain evidence="14">DAG 2021-001</strain>
        <tissue evidence="14">Whole body minus gut</tissue>
    </source>
</reference>
<keyword evidence="15" id="KW-1185">Reference proteome</keyword>
<dbReference type="CDD" id="cd20119">
    <property type="entry name" value="MBT_dSfmbt_rpt1"/>
    <property type="match status" value="1"/>
</dbReference>
<dbReference type="GO" id="GO:0006325">
    <property type="term" value="P:chromatin organization"/>
    <property type="evidence" value="ECO:0007669"/>
    <property type="project" value="UniProtKB-KW"/>
</dbReference>
<feature type="domain" description="FCS-type" evidence="13">
    <location>
        <begin position="117"/>
        <end position="152"/>
    </location>
</feature>
<feature type="repeat" description="MBT" evidence="11">
    <location>
        <begin position="323"/>
        <end position="424"/>
    </location>
</feature>
<accession>A0AAN9V2C5</accession>
<dbReference type="PANTHER" id="PTHR12247">
    <property type="entry name" value="POLYCOMB GROUP PROTEIN"/>
    <property type="match status" value="1"/>
</dbReference>
<dbReference type="PANTHER" id="PTHR12247:SF104">
    <property type="entry name" value="POLYCOMB PROTEIN SFMBT"/>
    <property type="match status" value="1"/>
</dbReference>
<keyword evidence="4 10" id="KW-0863">Zinc-finger</keyword>
<evidence type="ECO:0000256" key="11">
    <source>
        <dbReference type="PROSITE-ProRule" id="PRU00459"/>
    </source>
</evidence>
<dbReference type="Gene3D" id="3.30.60.160">
    <property type="match status" value="1"/>
</dbReference>
<dbReference type="InterPro" id="IPR047358">
    <property type="entry name" value="MBT_dSfmbt_rpt1"/>
</dbReference>
<evidence type="ECO:0000256" key="9">
    <source>
        <dbReference type="ARBA" id="ARBA00023242"/>
    </source>
</evidence>
<comment type="caution">
    <text evidence="14">The sequence shown here is derived from an EMBL/GenBank/DDBJ whole genome shotgun (WGS) entry which is preliminary data.</text>
</comment>
<feature type="region of interest" description="Disordered" evidence="12">
    <location>
        <begin position="572"/>
        <end position="608"/>
    </location>
</feature>
<dbReference type="AlphaFoldDB" id="A0AAN9V2C5"/>
<evidence type="ECO:0000313" key="15">
    <source>
        <dbReference type="Proteomes" id="UP001378592"/>
    </source>
</evidence>
<feature type="region of interest" description="Disordered" evidence="12">
    <location>
        <begin position="165"/>
        <end position="201"/>
    </location>
</feature>
<dbReference type="GO" id="GO:0045892">
    <property type="term" value="P:negative regulation of DNA-templated transcription"/>
    <property type="evidence" value="ECO:0007669"/>
    <property type="project" value="TreeGrafter"/>
</dbReference>
<keyword evidence="7" id="KW-0805">Transcription regulation</keyword>
<evidence type="ECO:0000256" key="1">
    <source>
        <dbReference type="ARBA" id="ARBA00004123"/>
    </source>
</evidence>
<dbReference type="PROSITE" id="PS51024">
    <property type="entry name" value="ZF_FCS"/>
    <property type="match status" value="1"/>
</dbReference>
<keyword evidence="2" id="KW-0479">Metal-binding</keyword>
<dbReference type="InterPro" id="IPR050548">
    <property type="entry name" value="PcG_chromatin_remod_factors"/>
</dbReference>
<organism evidence="14 15">
    <name type="scientific">Gryllus longicercus</name>
    <dbReference type="NCBI Taxonomy" id="2509291"/>
    <lineage>
        <taxon>Eukaryota</taxon>
        <taxon>Metazoa</taxon>
        <taxon>Ecdysozoa</taxon>
        <taxon>Arthropoda</taxon>
        <taxon>Hexapoda</taxon>
        <taxon>Insecta</taxon>
        <taxon>Pterygota</taxon>
        <taxon>Neoptera</taxon>
        <taxon>Polyneoptera</taxon>
        <taxon>Orthoptera</taxon>
        <taxon>Ensifera</taxon>
        <taxon>Gryllidea</taxon>
        <taxon>Grylloidea</taxon>
        <taxon>Gryllidae</taxon>
        <taxon>Gryllinae</taxon>
        <taxon>Gryllus</taxon>
    </lineage>
</organism>
<dbReference type="GO" id="GO:0003682">
    <property type="term" value="F:chromatin binding"/>
    <property type="evidence" value="ECO:0007669"/>
    <property type="project" value="TreeGrafter"/>
</dbReference>
<keyword evidence="8" id="KW-0804">Transcription</keyword>
<evidence type="ECO:0000256" key="10">
    <source>
        <dbReference type="PROSITE-ProRule" id="PRU00367"/>
    </source>
</evidence>
<proteinExistence type="predicted"/>
<dbReference type="Pfam" id="PF21319">
    <property type="entry name" value="zf-FCS_1"/>
    <property type="match status" value="1"/>
</dbReference>
<comment type="subcellular location">
    <subcellularLocation>
        <location evidence="1">Nucleus</location>
    </subcellularLocation>
</comment>
<evidence type="ECO:0000313" key="14">
    <source>
        <dbReference type="EMBL" id="KAK7790286.1"/>
    </source>
</evidence>
<evidence type="ECO:0000256" key="6">
    <source>
        <dbReference type="ARBA" id="ARBA00022853"/>
    </source>
</evidence>